<sequence length="248" mass="26296">MKEILYRLSAGIKQTVLAGAWGLLTAVYAQAGADIKRVSLDESNRQFIGSQSRQASISADDGLQAQLPPGVAPTSLVFDASLPPAGRYVIFSSKAANLVVGDSNEQTDVFVRDLVLDKTERVSIAANGGEGNAASAYASISFGGRFVVFRSQADNLVGGDTNAVSDVFVRDRLLGKTKRVSTAADGTQGDAGSGIVTRLEDGIVSVFNRPVIDWIGFSVTFDSEATNLIDNDVNGERDIFVRSRFSLP</sequence>
<dbReference type="EMBL" id="VHSG01000005">
    <property type="protein sequence ID" value="TQV84646.1"/>
    <property type="molecule type" value="Genomic_DNA"/>
</dbReference>
<dbReference type="RefSeq" id="WP_142902852.1">
    <property type="nucleotide sequence ID" value="NZ_ML660088.1"/>
</dbReference>
<organism evidence="1 2">
    <name type="scientific">Exilibacterium tricleocarpae</name>
    <dbReference type="NCBI Taxonomy" id="2591008"/>
    <lineage>
        <taxon>Bacteria</taxon>
        <taxon>Pseudomonadati</taxon>
        <taxon>Pseudomonadota</taxon>
        <taxon>Gammaproteobacteria</taxon>
        <taxon>Cellvibrionales</taxon>
        <taxon>Cellvibrionaceae</taxon>
        <taxon>Exilibacterium</taxon>
    </lineage>
</organism>
<keyword evidence="2" id="KW-1185">Reference proteome</keyword>
<evidence type="ECO:0000313" key="1">
    <source>
        <dbReference type="EMBL" id="TQV84646.1"/>
    </source>
</evidence>
<name>A0A545U5A2_9GAMM</name>
<dbReference type="Proteomes" id="UP000319732">
    <property type="component" value="Unassembled WGS sequence"/>
</dbReference>
<accession>A0A545U5A2</accession>
<proteinExistence type="predicted"/>
<dbReference type="OrthoDB" id="9758793at2"/>
<reference evidence="1 2" key="1">
    <citation type="submission" date="2019-06" db="EMBL/GenBank/DDBJ databases">
        <title>Whole genome sequence for Cellvibrionaceae sp. R142.</title>
        <authorList>
            <person name="Wang G."/>
        </authorList>
    </citation>
    <scope>NUCLEOTIDE SEQUENCE [LARGE SCALE GENOMIC DNA]</scope>
    <source>
        <strain evidence="1 2">R142</strain>
    </source>
</reference>
<dbReference type="AlphaFoldDB" id="A0A545U5A2"/>
<protein>
    <submittedName>
        <fullName evidence="1">Uncharacterized protein</fullName>
    </submittedName>
</protein>
<gene>
    <name evidence="1" type="ORF">FKG94_03750</name>
</gene>
<comment type="caution">
    <text evidence="1">The sequence shown here is derived from an EMBL/GenBank/DDBJ whole genome shotgun (WGS) entry which is preliminary data.</text>
</comment>
<evidence type="ECO:0000313" key="2">
    <source>
        <dbReference type="Proteomes" id="UP000319732"/>
    </source>
</evidence>